<dbReference type="InterPro" id="IPR027417">
    <property type="entry name" value="P-loop_NTPase"/>
</dbReference>
<evidence type="ECO:0000256" key="2">
    <source>
        <dbReference type="ARBA" id="ARBA00004277"/>
    </source>
</evidence>
<evidence type="ECO:0000256" key="14">
    <source>
        <dbReference type="ARBA" id="ARBA00034519"/>
    </source>
</evidence>
<evidence type="ECO:0000256" key="3">
    <source>
        <dbReference type="ARBA" id="ARBA00006972"/>
    </source>
</evidence>
<comment type="subunit">
    <text evidence="14">Adaptor protein complex 2 (AP-2) is a heterotetramer composed of two large adaptins (alpha-type subunit apl3 and beta-type subunit apl1), a medium chain (mu-type subunit apm4) and a small adaptin (sigma-type subunit aps2).</text>
</comment>
<feature type="domain" description="Stage III sporulation protein AA AAA+ ATPase" evidence="16">
    <location>
        <begin position="267"/>
        <end position="424"/>
    </location>
</feature>
<keyword evidence="10" id="KW-0168">Coated pit</keyword>
<dbReference type="InterPro" id="IPR027156">
    <property type="entry name" value="APS2"/>
</dbReference>
<dbReference type="PANTHER" id="PTHR11753">
    <property type="entry name" value="ADAPTOR COMPLEXES SMALL SUBUNIT FAMILY"/>
    <property type="match status" value="1"/>
</dbReference>
<comment type="subcellular location">
    <subcellularLocation>
        <location evidence="1">Cell membrane</location>
    </subcellularLocation>
    <subcellularLocation>
        <location evidence="2">Membrane</location>
        <location evidence="2">Coated pit</location>
        <topology evidence="2">Peripheral membrane protein</topology>
        <orientation evidence="2">Cytoplasmic side</orientation>
    </subcellularLocation>
</comment>
<dbReference type="EMBL" id="JADGJQ010000075">
    <property type="protein sequence ID" value="KAJ3172809.1"/>
    <property type="molecule type" value="Genomic_DNA"/>
</dbReference>
<keyword evidence="9" id="KW-0472">Membrane</keyword>
<dbReference type="GO" id="GO:0035615">
    <property type="term" value="F:clathrin adaptor activity"/>
    <property type="evidence" value="ECO:0007669"/>
    <property type="project" value="InterPro"/>
</dbReference>
<dbReference type="Proteomes" id="UP001212152">
    <property type="component" value="Unassembled WGS sequence"/>
</dbReference>
<comment type="similarity">
    <text evidence="3">Belongs to the adaptor complexes small subunit family.</text>
</comment>
<keyword evidence="8" id="KW-0653">Protein transport</keyword>
<name>A0AAD5TER1_9FUNG</name>
<evidence type="ECO:0000256" key="6">
    <source>
        <dbReference type="ARBA" id="ARBA00022475"/>
    </source>
</evidence>
<comment type="caution">
    <text evidence="17">The sequence shown here is derived from an EMBL/GenBank/DDBJ whole genome shotgun (WGS) entry which is preliminary data.</text>
</comment>
<accession>A0AAD5TER1</accession>
<keyword evidence="5" id="KW-0813">Transport</keyword>
<protein>
    <recommendedName>
        <fullName evidence="4">AP-2 complex subunit sigma</fullName>
    </recommendedName>
    <alternativeName>
        <fullName evidence="12">Adaptin small chain</fullName>
    </alternativeName>
    <alternativeName>
        <fullName evidence="13">Sigma2-adaptin</fullName>
    </alternativeName>
</protein>
<evidence type="ECO:0000256" key="13">
    <source>
        <dbReference type="ARBA" id="ARBA00032648"/>
    </source>
</evidence>
<evidence type="ECO:0000313" key="18">
    <source>
        <dbReference type="Proteomes" id="UP001212152"/>
    </source>
</evidence>
<evidence type="ECO:0000256" key="1">
    <source>
        <dbReference type="ARBA" id="ARBA00004236"/>
    </source>
</evidence>
<keyword evidence="18" id="KW-1185">Reference proteome</keyword>
<feature type="domain" description="AP complex mu/sigma subunit" evidence="15">
    <location>
        <begin position="708"/>
        <end position="819"/>
    </location>
</feature>
<evidence type="ECO:0000256" key="12">
    <source>
        <dbReference type="ARBA" id="ARBA00030104"/>
    </source>
</evidence>
<dbReference type="InterPro" id="IPR011012">
    <property type="entry name" value="Longin-like_dom_sf"/>
</dbReference>
<dbReference type="AlphaFoldDB" id="A0AAD5TER1"/>
<evidence type="ECO:0000256" key="9">
    <source>
        <dbReference type="ARBA" id="ARBA00023136"/>
    </source>
</evidence>
<gene>
    <name evidence="17" type="primary">APS2</name>
    <name evidence="17" type="ORF">HDU87_007811</name>
</gene>
<evidence type="ECO:0000256" key="4">
    <source>
        <dbReference type="ARBA" id="ARBA00013914"/>
    </source>
</evidence>
<dbReference type="InterPro" id="IPR045735">
    <property type="entry name" value="Spore_III_AA_AAA+_ATPase"/>
</dbReference>
<dbReference type="Gene3D" id="3.40.50.300">
    <property type="entry name" value="P-loop containing nucleotide triphosphate hydrolases"/>
    <property type="match status" value="1"/>
</dbReference>
<evidence type="ECO:0000256" key="5">
    <source>
        <dbReference type="ARBA" id="ARBA00022448"/>
    </source>
</evidence>
<dbReference type="InterPro" id="IPR022775">
    <property type="entry name" value="AP_mu_sigma_su"/>
</dbReference>
<evidence type="ECO:0000313" key="17">
    <source>
        <dbReference type="EMBL" id="KAJ3172809.1"/>
    </source>
</evidence>
<dbReference type="Pfam" id="PF01217">
    <property type="entry name" value="Clat_adaptor_s"/>
    <property type="match status" value="1"/>
</dbReference>
<organism evidence="17 18">
    <name type="scientific">Geranomyces variabilis</name>
    <dbReference type="NCBI Taxonomy" id="109894"/>
    <lineage>
        <taxon>Eukaryota</taxon>
        <taxon>Fungi</taxon>
        <taxon>Fungi incertae sedis</taxon>
        <taxon>Chytridiomycota</taxon>
        <taxon>Chytridiomycota incertae sedis</taxon>
        <taxon>Chytridiomycetes</taxon>
        <taxon>Spizellomycetales</taxon>
        <taxon>Powellomycetaceae</taxon>
        <taxon>Geranomyces</taxon>
    </lineage>
</organism>
<reference evidence="17" key="1">
    <citation type="submission" date="2020-05" db="EMBL/GenBank/DDBJ databases">
        <title>Phylogenomic resolution of chytrid fungi.</title>
        <authorList>
            <person name="Stajich J.E."/>
            <person name="Amses K."/>
            <person name="Simmons R."/>
            <person name="Seto K."/>
            <person name="Myers J."/>
            <person name="Bonds A."/>
            <person name="Quandt C.A."/>
            <person name="Barry K."/>
            <person name="Liu P."/>
            <person name="Grigoriev I."/>
            <person name="Longcore J.E."/>
            <person name="James T.Y."/>
        </authorList>
    </citation>
    <scope>NUCLEOTIDE SEQUENCE</scope>
    <source>
        <strain evidence="17">JEL0379</strain>
    </source>
</reference>
<dbReference type="SUPFAM" id="SSF52540">
    <property type="entry name" value="P-loop containing nucleoside triphosphate hydrolases"/>
    <property type="match status" value="2"/>
</dbReference>
<dbReference type="GO" id="GO:0030122">
    <property type="term" value="C:AP-2 adaptor complex"/>
    <property type="evidence" value="ECO:0007669"/>
    <property type="project" value="InterPro"/>
</dbReference>
<evidence type="ECO:0000256" key="10">
    <source>
        <dbReference type="ARBA" id="ARBA00023176"/>
    </source>
</evidence>
<dbReference type="InterPro" id="IPR016635">
    <property type="entry name" value="AP_complex_ssu"/>
</dbReference>
<evidence type="ECO:0000259" key="16">
    <source>
        <dbReference type="Pfam" id="PF19568"/>
    </source>
</evidence>
<keyword evidence="6" id="KW-1003">Cell membrane</keyword>
<evidence type="ECO:0000256" key="11">
    <source>
        <dbReference type="ARBA" id="ARBA00025487"/>
    </source>
</evidence>
<comment type="function">
    <text evidence="11">Component of the adaptor complexes which link clathrin to receptors in coated vesicles. Clathrin-associated protein complexes are believed to interact with the cytoplasmic tails of membrane proteins, leading to their selection and concentration.</text>
</comment>
<dbReference type="CDD" id="cd14833">
    <property type="entry name" value="AP2_sigma"/>
    <property type="match status" value="1"/>
</dbReference>
<evidence type="ECO:0000259" key="15">
    <source>
        <dbReference type="Pfam" id="PF01217"/>
    </source>
</evidence>
<keyword evidence="7" id="KW-0254">Endocytosis</keyword>
<sequence>MNLVRNAVVENAPTVVNEQKVKGKSFGKVIETRVKSNAWWTQNFATRDQVDPARRHLPAPDLAGPRGRRCRRRARCRDLFVEEPWRWLGFSADEKRERIEADIDDEKLVALADVTLDSGTAITVPSSETFGALSPTDAADLINRYRESDALGLVDLYDGGNDEVVAPPVPATDELPFRVPIVKSRADWTKIGEMLGESLWKKLTGYLQHKGRELEEVDEIVVMEHHAPVAYHFAAPGWDMAFAGKLRGGRISRMAKGPRGTKVPNQLTIRVGRTITGPAWVIADVIAQKKSVLITAPPAHGKTTFLRDIARLVPAQYPGKKVCVIDRSEELGGSSIHWSSALGERVHVVRLAELSPGEAINRAFRNTSPAVVMSDEIGTMAEAEGMVSAKASGDHAFCFAAKASGIEIISIAHGTLADVVDNAVMKKLAGNVDRVANYCTPCRHLMCLRCLKRIMLPLQLQADDRRICLVAKVDVTCLRSFGPRLQSPDNVDERMLEEHRVPLMYHFAKPIFDALGRATLPGSLHRVAAFKKRTGEPYFSNFRIGRIVTGPEWVLADVLAKNPKLPGFWSAGYRPAQEADDMILVSDGIENLDAAVLDAASRLAAAKHAGATVIATTHSPLVLIPDSQAMQLLAGNVCLGHQRRPVVLVQMVGWRVFRNFANVVDARFSKRSTMADDGILVRWKELYMLCFPMQDLENIAETWGKRHKFILVQNRQGKTRLSKWYMPFEDEEKQKLKADVHKLVAARDQKHQSNFVEFRNYKIVYRRYAGLFFCFCVDTNDNELAYLEAIHFFVEVLDSFFRNVCELDLVFNFYKVYYVSTAELPGLYEN</sequence>
<dbReference type="GO" id="GO:0072583">
    <property type="term" value="P:clathrin-dependent endocytosis"/>
    <property type="evidence" value="ECO:0007669"/>
    <property type="project" value="InterPro"/>
</dbReference>
<dbReference type="GO" id="GO:0015031">
    <property type="term" value="P:protein transport"/>
    <property type="evidence" value="ECO:0007669"/>
    <property type="project" value="UniProtKB-KW"/>
</dbReference>
<proteinExistence type="inferred from homology"/>
<dbReference type="Pfam" id="PF19568">
    <property type="entry name" value="Spore_III_AA"/>
    <property type="match status" value="1"/>
</dbReference>
<evidence type="ECO:0000256" key="8">
    <source>
        <dbReference type="ARBA" id="ARBA00022927"/>
    </source>
</evidence>
<dbReference type="Gene3D" id="3.30.450.60">
    <property type="match status" value="1"/>
</dbReference>
<dbReference type="SUPFAM" id="SSF64356">
    <property type="entry name" value="SNARE-like"/>
    <property type="match status" value="1"/>
</dbReference>
<evidence type="ECO:0000256" key="7">
    <source>
        <dbReference type="ARBA" id="ARBA00022583"/>
    </source>
</evidence>